<dbReference type="AlphaFoldDB" id="A0A9P6MY42"/>
<dbReference type="InterPro" id="IPR013183">
    <property type="entry name" value="Hsk3-like"/>
</dbReference>
<accession>A0A9P6MY42</accession>
<organism evidence="3 4">
    <name type="scientific">Entomortierella chlamydospora</name>
    <dbReference type="NCBI Taxonomy" id="101097"/>
    <lineage>
        <taxon>Eukaryota</taxon>
        <taxon>Fungi</taxon>
        <taxon>Fungi incertae sedis</taxon>
        <taxon>Mucoromycota</taxon>
        <taxon>Mortierellomycotina</taxon>
        <taxon>Mortierellomycetes</taxon>
        <taxon>Mortierellales</taxon>
        <taxon>Mortierellaceae</taxon>
        <taxon>Entomortierella</taxon>
    </lineage>
</organism>
<comment type="caution">
    <text evidence="3">The sequence shown here is derived from an EMBL/GenBank/DDBJ whole genome shotgun (WGS) entry which is preliminary data.</text>
</comment>
<feature type="region of interest" description="Disordered" evidence="2">
    <location>
        <begin position="61"/>
        <end position="117"/>
    </location>
</feature>
<keyword evidence="1" id="KW-0175">Coiled coil</keyword>
<protein>
    <submittedName>
        <fullName evidence="3">Uncharacterized protein</fullName>
    </submittedName>
</protein>
<evidence type="ECO:0000256" key="2">
    <source>
        <dbReference type="SAM" id="MobiDB-lite"/>
    </source>
</evidence>
<feature type="coiled-coil region" evidence="1">
    <location>
        <begin position="20"/>
        <end position="47"/>
    </location>
</feature>
<dbReference type="Proteomes" id="UP000703661">
    <property type="component" value="Unassembled WGS sequence"/>
</dbReference>
<dbReference type="EMBL" id="JAAAID010000479">
    <property type="protein sequence ID" value="KAG0017026.1"/>
    <property type="molecule type" value="Genomic_DNA"/>
</dbReference>
<proteinExistence type="predicted"/>
<evidence type="ECO:0000313" key="3">
    <source>
        <dbReference type="EMBL" id="KAG0017026.1"/>
    </source>
</evidence>
<evidence type="ECO:0000313" key="4">
    <source>
        <dbReference type="Proteomes" id="UP000703661"/>
    </source>
</evidence>
<evidence type="ECO:0000256" key="1">
    <source>
        <dbReference type="SAM" id="Coils"/>
    </source>
</evidence>
<keyword evidence="4" id="KW-1185">Reference proteome</keyword>
<gene>
    <name evidence="3" type="ORF">BGZ80_008674</name>
</gene>
<reference evidence="3" key="1">
    <citation type="journal article" date="2020" name="Fungal Divers.">
        <title>Resolving the Mortierellaceae phylogeny through synthesis of multi-gene phylogenetics and phylogenomics.</title>
        <authorList>
            <person name="Vandepol N."/>
            <person name="Liber J."/>
            <person name="Desiro A."/>
            <person name="Na H."/>
            <person name="Kennedy M."/>
            <person name="Barry K."/>
            <person name="Grigoriev I.V."/>
            <person name="Miller A.N."/>
            <person name="O'Donnell K."/>
            <person name="Stajich J.E."/>
            <person name="Bonito G."/>
        </authorList>
    </citation>
    <scope>NUCLEOTIDE SEQUENCE</scope>
    <source>
        <strain evidence="3">NRRL 2769</strain>
    </source>
</reference>
<sequence>MSSVTTSSAAPTATSRATQYTVLNASLEKLQKNLETLEQNVEITVVQSEWTKRLLTIHSSFLHKPDNVENNGEISGSASSRGKRRSKSPGESTLLIPNDGTSTNASRQEDGEEGEYR</sequence>
<name>A0A9P6MY42_9FUNG</name>
<dbReference type="Pfam" id="PF08227">
    <property type="entry name" value="DASH_Hsk3"/>
    <property type="match status" value="1"/>
</dbReference>